<sequence length="311" mass="34529">MAQRALITGASGLLGRQVQREFLLDGWRSIGTGVSRITSPDVVKLDVLNQDEIVRVLDEIKPEVVVHCAANRFPDSCTKDPEAARRLNVDASRALAEATISRGILLIYISTDYVFAGRPGEAPYKTNSSPSPPNAYGQTKLEGEQAVLEVARTTGTKNKVVVLRVPVLYGSCDEPKDSAVNVLMSQLWNAQQIEQGQPKIGVDDYALRYPTNTQDVGRVCRDIAKLYLDPATADRELPSVLQFSSEDRMTKWQICQTFADIMGLPLDNMEPFKPDEEPKDGTIRPYDCHLDTSALRDLGIDVSTVDFRTWW</sequence>
<organism evidence="2 3">
    <name type="scientific">Alternaria atra</name>
    <dbReference type="NCBI Taxonomy" id="119953"/>
    <lineage>
        <taxon>Eukaryota</taxon>
        <taxon>Fungi</taxon>
        <taxon>Dikarya</taxon>
        <taxon>Ascomycota</taxon>
        <taxon>Pezizomycotina</taxon>
        <taxon>Dothideomycetes</taxon>
        <taxon>Pleosporomycetidae</taxon>
        <taxon>Pleosporales</taxon>
        <taxon>Pleosporineae</taxon>
        <taxon>Pleosporaceae</taxon>
        <taxon>Alternaria</taxon>
        <taxon>Alternaria sect. Ulocladioides</taxon>
    </lineage>
</organism>
<dbReference type="EMBL" id="CAJRGZ010000019">
    <property type="protein sequence ID" value="CAG5161022.1"/>
    <property type="molecule type" value="Genomic_DNA"/>
</dbReference>
<protein>
    <recommendedName>
        <fullName evidence="1">RmlD-like substrate binding domain-containing protein</fullName>
    </recommendedName>
</protein>
<dbReference type="Proteomes" id="UP000676310">
    <property type="component" value="Unassembled WGS sequence"/>
</dbReference>
<dbReference type="InterPro" id="IPR005913">
    <property type="entry name" value="dTDP_dehydrorham_reduct"/>
</dbReference>
<dbReference type="InterPro" id="IPR036291">
    <property type="entry name" value="NAD(P)-bd_dom_sf"/>
</dbReference>
<dbReference type="RefSeq" id="XP_043169504.1">
    <property type="nucleotide sequence ID" value="XM_043313569.1"/>
</dbReference>
<dbReference type="PANTHER" id="PTHR10491">
    <property type="entry name" value="DTDP-4-DEHYDRORHAMNOSE REDUCTASE"/>
    <property type="match status" value="1"/>
</dbReference>
<dbReference type="OrthoDB" id="6235964at2759"/>
<name>A0A8J2I254_9PLEO</name>
<dbReference type="AlphaFoldDB" id="A0A8J2I254"/>
<reference evidence="2" key="1">
    <citation type="submission" date="2021-05" db="EMBL/GenBank/DDBJ databases">
        <authorList>
            <person name="Stam R."/>
        </authorList>
    </citation>
    <scope>NUCLEOTIDE SEQUENCE</scope>
    <source>
        <strain evidence="2">CS162</strain>
    </source>
</reference>
<dbReference type="GO" id="GO:0006556">
    <property type="term" value="P:S-adenosylmethionine biosynthetic process"/>
    <property type="evidence" value="ECO:0007669"/>
    <property type="project" value="UniProtKB-UniPathway"/>
</dbReference>
<comment type="caution">
    <text evidence="2">The sequence shown here is derived from an EMBL/GenBank/DDBJ whole genome shotgun (WGS) entry which is preliminary data.</text>
</comment>
<evidence type="ECO:0000313" key="3">
    <source>
        <dbReference type="Proteomes" id="UP000676310"/>
    </source>
</evidence>
<dbReference type="PANTHER" id="PTHR10491:SF4">
    <property type="entry name" value="METHIONINE ADENOSYLTRANSFERASE 2 SUBUNIT BETA"/>
    <property type="match status" value="1"/>
</dbReference>
<proteinExistence type="predicted"/>
<dbReference type="UniPathway" id="UPA00315">
    <property type="reaction ID" value="UER00080"/>
</dbReference>
<accession>A0A8J2I254</accession>
<dbReference type="GeneID" id="67017783"/>
<keyword evidence="3" id="KW-1185">Reference proteome</keyword>
<gene>
    <name evidence="2" type="ORF">ALTATR162_LOCUS5949</name>
</gene>
<evidence type="ECO:0000259" key="1">
    <source>
        <dbReference type="Pfam" id="PF04321"/>
    </source>
</evidence>
<dbReference type="Pfam" id="PF04321">
    <property type="entry name" value="RmlD_sub_bind"/>
    <property type="match status" value="1"/>
</dbReference>
<dbReference type="InterPro" id="IPR029903">
    <property type="entry name" value="RmlD-like-bd"/>
</dbReference>
<dbReference type="GO" id="GO:0048270">
    <property type="term" value="F:methionine adenosyltransferase regulator activity"/>
    <property type="evidence" value="ECO:0007669"/>
    <property type="project" value="TreeGrafter"/>
</dbReference>
<dbReference type="SUPFAM" id="SSF51735">
    <property type="entry name" value="NAD(P)-binding Rossmann-fold domains"/>
    <property type="match status" value="1"/>
</dbReference>
<feature type="domain" description="RmlD-like substrate binding" evidence="1">
    <location>
        <begin position="4"/>
        <end position="299"/>
    </location>
</feature>
<dbReference type="FunFam" id="3.40.50.720:FF:000357">
    <property type="entry name" value="Methionine adenosyltransferase 2 subunit beta"/>
    <property type="match status" value="1"/>
</dbReference>
<dbReference type="GO" id="GO:0048269">
    <property type="term" value="C:methionine adenosyltransferase complex"/>
    <property type="evidence" value="ECO:0007669"/>
    <property type="project" value="TreeGrafter"/>
</dbReference>
<evidence type="ECO:0000313" key="2">
    <source>
        <dbReference type="EMBL" id="CAG5161022.1"/>
    </source>
</evidence>
<dbReference type="Gene3D" id="3.40.50.720">
    <property type="entry name" value="NAD(P)-binding Rossmann-like Domain"/>
    <property type="match status" value="1"/>
</dbReference>
<dbReference type="CDD" id="cd05254">
    <property type="entry name" value="dTDP_HR_like_SDR_e"/>
    <property type="match status" value="1"/>
</dbReference>